<evidence type="ECO:0000313" key="1">
    <source>
        <dbReference type="EMBL" id="CAG8672449.1"/>
    </source>
</evidence>
<protein>
    <submittedName>
        <fullName evidence="1">14100_t:CDS:1</fullName>
    </submittedName>
</protein>
<evidence type="ECO:0000313" key="2">
    <source>
        <dbReference type="Proteomes" id="UP000789570"/>
    </source>
</evidence>
<gene>
    <name evidence="1" type="ORF">FCALED_LOCUS12090</name>
</gene>
<feature type="non-terminal residue" evidence="1">
    <location>
        <position position="1"/>
    </location>
</feature>
<sequence length="44" mass="5206">NSILYRATSSFVKGYKRYRQRSSNTRGTQNNFQDLAIKPTLYFN</sequence>
<dbReference type="AlphaFoldDB" id="A0A9N9HAR6"/>
<keyword evidence="2" id="KW-1185">Reference proteome</keyword>
<organism evidence="1 2">
    <name type="scientific">Funneliformis caledonium</name>
    <dbReference type="NCBI Taxonomy" id="1117310"/>
    <lineage>
        <taxon>Eukaryota</taxon>
        <taxon>Fungi</taxon>
        <taxon>Fungi incertae sedis</taxon>
        <taxon>Mucoromycota</taxon>
        <taxon>Glomeromycotina</taxon>
        <taxon>Glomeromycetes</taxon>
        <taxon>Glomerales</taxon>
        <taxon>Glomeraceae</taxon>
        <taxon>Funneliformis</taxon>
    </lineage>
</organism>
<accession>A0A9N9HAR6</accession>
<reference evidence="1" key="1">
    <citation type="submission" date="2021-06" db="EMBL/GenBank/DDBJ databases">
        <authorList>
            <person name="Kallberg Y."/>
            <person name="Tangrot J."/>
            <person name="Rosling A."/>
        </authorList>
    </citation>
    <scope>NUCLEOTIDE SEQUENCE</scope>
    <source>
        <strain evidence="1">UK204</strain>
    </source>
</reference>
<proteinExistence type="predicted"/>
<dbReference type="Proteomes" id="UP000789570">
    <property type="component" value="Unassembled WGS sequence"/>
</dbReference>
<comment type="caution">
    <text evidence="1">The sequence shown here is derived from an EMBL/GenBank/DDBJ whole genome shotgun (WGS) entry which is preliminary data.</text>
</comment>
<name>A0A9N9HAR6_9GLOM</name>
<dbReference type="EMBL" id="CAJVPQ010005582">
    <property type="protein sequence ID" value="CAG8672449.1"/>
    <property type="molecule type" value="Genomic_DNA"/>
</dbReference>